<dbReference type="InParanoid" id="A0A0H2R684"/>
<keyword evidence="3" id="KW-1185">Reference proteome</keyword>
<name>A0A0H2R684_9AGAM</name>
<proteinExistence type="predicted"/>
<dbReference type="EMBL" id="KQ086148">
    <property type="protein sequence ID" value="KLO07310.1"/>
    <property type="molecule type" value="Genomic_DNA"/>
</dbReference>
<protein>
    <submittedName>
        <fullName evidence="2">Uncharacterized protein</fullName>
    </submittedName>
</protein>
<feature type="compositionally biased region" description="Polar residues" evidence="1">
    <location>
        <begin position="143"/>
        <end position="162"/>
    </location>
</feature>
<evidence type="ECO:0000313" key="3">
    <source>
        <dbReference type="Proteomes" id="UP000053477"/>
    </source>
</evidence>
<evidence type="ECO:0000313" key="2">
    <source>
        <dbReference type="EMBL" id="KLO07310.1"/>
    </source>
</evidence>
<evidence type="ECO:0000256" key="1">
    <source>
        <dbReference type="SAM" id="MobiDB-lite"/>
    </source>
</evidence>
<reference evidence="2 3" key="1">
    <citation type="submission" date="2015-04" db="EMBL/GenBank/DDBJ databases">
        <title>Complete genome sequence of Schizopora paradoxa KUC8140, a cosmopolitan wood degrader in East Asia.</title>
        <authorList>
            <consortium name="DOE Joint Genome Institute"/>
            <person name="Min B."/>
            <person name="Park H."/>
            <person name="Jang Y."/>
            <person name="Kim J.-J."/>
            <person name="Kim K.H."/>
            <person name="Pangilinan J."/>
            <person name="Lipzen A."/>
            <person name="Riley R."/>
            <person name="Grigoriev I.V."/>
            <person name="Spatafora J.W."/>
            <person name="Choi I.-G."/>
        </authorList>
    </citation>
    <scope>NUCLEOTIDE SEQUENCE [LARGE SCALE GENOMIC DNA]</scope>
    <source>
        <strain evidence="2 3">KUC8140</strain>
    </source>
</reference>
<organism evidence="2 3">
    <name type="scientific">Schizopora paradoxa</name>
    <dbReference type="NCBI Taxonomy" id="27342"/>
    <lineage>
        <taxon>Eukaryota</taxon>
        <taxon>Fungi</taxon>
        <taxon>Dikarya</taxon>
        <taxon>Basidiomycota</taxon>
        <taxon>Agaricomycotina</taxon>
        <taxon>Agaricomycetes</taxon>
        <taxon>Hymenochaetales</taxon>
        <taxon>Schizoporaceae</taxon>
        <taxon>Schizopora</taxon>
    </lineage>
</organism>
<dbReference type="AlphaFoldDB" id="A0A0H2R684"/>
<sequence length="169" mass="19131">MEWIEMNLGKWTCTMMTTMLGGEICLRLKIDPDLRSTLVLYTGLRVTVLVVLPPADRKQKQKRRHCPCPSSSILFPATILLVVHVSESPTPAPLRRPGCFPRPRSTVPEDEGDLHKALSYIQDDLTPGRRLIRVRMAAFPMQVPTSSSGHRCRSSLGSSREYYSQKVRR</sequence>
<feature type="region of interest" description="Disordered" evidence="1">
    <location>
        <begin position="143"/>
        <end position="169"/>
    </location>
</feature>
<gene>
    <name evidence="2" type="ORF">SCHPADRAFT_909621</name>
</gene>
<dbReference type="Proteomes" id="UP000053477">
    <property type="component" value="Unassembled WGS sequence"/>
</dbReference>
<accession>A0A0H2R684</accession>